<reference evidence="2 3" key="1">
    <citation type="submission" date="2022-05" db="EMBL/GenBank/DDBJ databases">
        <authorList>
            <consortium name="Genoscope - CEA"/>
            <person name="William W."/>
        </authorList>
    </citation>
    <scope>NUCLEOTIDE SEQUENCE [LARGE SCALE GENOMIC DNA]</scope>
</reference>
<feature type="compositionally biased region" description="Low complexity" evidence="1">
    <location>
        <begin position="13"/>
        <end position="22"/>
    </location>
</feature>
<sequence>MGNTEGIPINKMTSSVKTSSKVFGKDERKLSCEREKNPACVEDEVETVGNLTETMAADNSTLTDTEKVKPSIPNPTSNNNSSPEGNVQQMKMWEEVASKYQDILNREYRMLNLPSYSAMSGGNVYLYYVPVIINPQFVPQNYGVYSQYLNTPKTAGETGSKKDMVHFDDNDNMNDNCINTVKEEPRMHYDQIIEDTGDSKGRFRTEYVYCKTESKQYNSVKSRPCSTETTVTTKAEKNTNAPNSCCGGHGKGMKNGGEPENTSQNGRGEDEPFINNIDDGATEGYIRIFKGYTIEYHPLNRGKLQRCYVSELDIKRAEKIQDLKERLAKQEEELKKLKLQPSADDFSKEGNVNGCFQQKLMDNGKMNDLQAEKPWKFLKEFPSTEIHYFPSGERKTSPRRKHARKQAVPRRIEEIPNIRNEKAVHINSETKCSEREKKTKSTPFLPVLNEEKNCKDKKDKRVLREEKSTQKKAKPSKKARTGRKRRKTQQVSGETKKKRSKVTLCKNTQDDDICIDENMCKARNPHDVTQDEFLSIFGLLREGGQ</sequence>
<feature type="compositionally biased region" description="Basic and acidic residues" evidence="1">
    <location>
        <begin position="410"/>
        <end position="424"/>
    </location>
</feature>
<feature type="compositionally biased region" description="Basic residues" evidence="1">
    <location>
        <begin position="397"/>
        <end position="408"/>
    </location>
</feature>
<protein>
    <submittedName>
        <fullName evidence="2">Uncharacterized protein</fullName>
    </submittedName>
</protein>
<evidence type="ECO:0000313" key="3">
    <source>
        <dbReference type="Proteomes" id="UP001159427"/>
    </source>
</evidence>
<proteinExistence type="predicted"/>
<accession>A0ABN8LLH7</accession>
<name>A0ABN8LLH7_9CNID</name>
<feature type="compositionally biased region" description="Basic residues" evidence="1">
    <location>
        <begin position="470"/>
        <end position="488"/>
    </location>
</feature>
<comment type="caution">
    <text evidence="2">The sequence shown here is derived from an EMBL/GenBank/DDBJ whole genome shotgun (WGS) entry which is preliminary data.</text>
</comment>
<organism evidence="2 3">
    <name type="scientific">Porites evermanni</name>
    <dbReference type="NCBI Taxonomy" id="104178"/>
    <lineage>
        <taxon>Eukaryota</taxon>
        <taxon>Metazoa</taxon>
        <taxon>Cnidaria</taxon>
        <taxon>Anthozoa</taxon>
        <taxon>Hexacorallia</taxon>
        <taxon>Scleractinia</taxon>
        <taxon>Fungiina</taxon>
        <taxon>Poritidae</taxon>
        <taxon>Porites</taxon>
    </lineage>
</organism>
<feature type="region of interest" description="Disordered" evidence="1">
    <location>
        <begin position="388"/>
        <end position="503"/>
    </location>
</feature>
<dbReference type="Proteomes" id="UP001159427">
    <property type="component" value="Unassembled WGS sequence"/>
</dbReference>
<feature type="compositionally biased region" description="Basic and acidic residues" evidence="1">
    <location>
        <begin position="449"/>
        <end position="469"/>
    </location>
</feature>
<feature type="region of interest" description="Disordered" evidence="1">
    <location>
        <begin position="247"/>
        <end position="276"/>
    </location>
</feature>
<feature type="region of interest" description="Disordered" evidence="1">
    <location>
        <begin position="1"/>
        <end position="29"/>
    </location>
</feature>
<keyword evidence="3" id="KW-1185">Reference proteome</keyword>
<evidence type="ECO:0000313" key="2">
    <source>
        <dbReference type="EMBL" id="CAH3018006.1"/>
    </source>
</evidence>
<feature type="compositionally biased region" description="Low complexity" evidence="1">
    <location>
        <begin position="70"/>
        <end position="83"/>
    </location>
</feature>
<feature type="region of interest" description="Disordered" evidence="1">
    <location>
        <begin position="58"/>
        <end position="86"/>
    </location>
</feature>
<evidence type="ECO:0000256" key="1">
    <source>
        <dbReference type="SAM" id="MobiDB-lite"/>
    </source>
</evidence>
<gene>
    <name evidence="2" type="ORF">PEVE_00040851</name>
</gene>
<dbReference type="EMBL" id="CALNXI010000076">
    <property type="protein sequence ID" value="CAH3018006.1"/>
    <property type="molecule type" value="Genomic_DNA"/>
</dbReference>